<evidence type="ECO:0000313" key="9">
    <source>
        <dbReference type="EMBL" id="WEK14268.1"/>
    </source>
</evidence>
<dbReference type="GO" id="GO:0003755">
    <property type="term" value="F:peptidyl-prolyl cis-trans isomerase activity"/>
    <property type="evidence" value="ECO:0007669"/>
    <property type="project" value="UniProtKB-UniRule"/>
</dbReference>
<dbReference type="InterPro" id="IPR046357">
    <property type="entry name" value="PPIase_dom_sf"/>
</dbReference>
<comment type="catalytic activity">
    <reaction evidence="1 5 6">
        <text>[protein]-peptidylproline (omega=180) = [protein]-peptidylproline (omega=0)</text>
        <dbReference type="Rhea" id="RHEA:16237"/>
        <dbReference type="Rhea" id="RHEA-COMP:10747"/>
        <dbReference type="Rhea" id="RHEA-COMP:10748"/>
        <dbReference type="ChEBI" id="CHEBI:83833"/>
        <dbReference type="ChEBI" id="CHEBI:83834"/>
        <dbReference type="EC" id="5.2.1.8"/>
    </reaction>
</comment>
<accession>A0AAJ6B3T5</accession>
<keyword evidence="4 5" id="KW-0413">Isomerase</keyword>
<dbReference type="InterPro" id="IPR001179">
    <property type="entry name" value="PPIase_FKBP_dom"/>
</dbReference>
<keyword evidence="3 5" id="KW-0697">Rotamase</keyword>
<dbReference type="PROSITE" id="PS50059">
    <property type="entry name" value="FKBP_PPIASE"/>
    <property type="match status" value="1"/>
</dbReference>
<dbReference type="Pfam" id="PF00254">
    <property type="entry name" value="FKBP_C"/>
    <property type="match status" value="1"/>
</dbReference>
<dbReference type="PROSITE" id="PS51257">
    <property type="entry name" value="PROKAR_LIPOPROTEIN"/>
    <property type="match status" value="1"/>
</dbReference>
<dbReference type="SUPFAM" id="SSF54534">
    <property type="entry name" value="FKBP-like"/>
    <property type="match status" value="1"/>
</dbReference>
<dbReference type="EC" id="5.2.1.8" evidence="6"/>
<sequence>MLRRIPAALAVIGLSALALVGCSSSAPAACERPDAGSSALGLIDASGAEGSPAVTLADPVYVDETSFEDVTVGDGPAVTSDAQDVVFSVAIANGASGETLISSGTDVRPVSGWAEHYAGLADMMQCATEGSRIVGALPFDAVSAEAASSMGLTEGQSLAVVLDLQKVYLPAANGIPQYNDRPGMPSVVLAPSGAPGIIVPDAAPPAELAVEVLKRGEGPAVTADDSIRIHYTGVTWAERTVFDSTWDKGASAAVTLDGVVPGFAQALEGATVGSQLLVVIPPDLGYGEEGTGSIPGNATLVFVIDVLGVDAPAPAPTE</sequence>
<organism evidence="9 10">
    <name type="scientific">Candidatus Microbacterium phytovorans</name>
    <dbReference type="NCBI Taxonomy" id="3121374"/>
    <lineage>
        <taxon>Bacteria</taxon>
        <taxon>Bacillati</taxon>
        <taxon>Actinomycetota</taxon>
        <taxon>Actinomycetes</taxon>
        <taxon>Micrococcales</taxon>
        <taxon>Microbacteriaceae</taxon>
        <taxon>Microbacterium</taxon>
    </lineage>
</organism>
<feature type="domain" description="PPIase FKBP-type" evidence="8">
    <location>
        <begin position="224"/>
        <end position="310"/>
    </location>
</feature>
<reference evidence="9" key="1">
    <citation type="submission" date="2023-03" db="EMBL/GenBank/DDBJ databases">
        <title>Andean soil-derived lignocellulolytic bacterial consortium as a source of novel taxa and putative plastic-active enzymes.</title>
        <authorList>
            <person name="Diaz-Garcia L."/>
            <person name="Chuvochina M."/>
            <person name="Feuerriegel G."/>
            <person name="Bunk B."/>
            <person name="Sproer C."/>
            <person name="Streit W.R."/>
            <person name="Rodriguez L.M."/>
            <person name="Overmann J."/>
            <person name="Jimenez D.J."/>
        </authorList>
    </citation>
    <scope>NUCLEOTIDE SEQUENCE</scope>
    <source>
        <strain evidence="9">MAG 4610</strain>
    </source>
</reference>
<feature type="chain" id="PRO_5042611723" description="Peptidyl-prolyl cis-trans isomerase" evidence="7">
    <location>
        <begin position="29"/>
        <end position="318"/>
    </location>
</feature>
<evidence type="ECO:0000256" key="6">
    <source>
        <dbReference type="RuleBase" id="RU003915"/>
    </source>
</evidence>
<evidence type="ECO:0000256" key="5">
    <source>
        <dbReference type="PROSITE-ProRule" id="PRU00277"/>
    </source>
</evidence>
<dbReference type="Proteomes" id="UP001213972">
    <property type="component" value="Chromosome"/>
</dbReference>
<evidence type="ECO:0000313" key="10">
    <source>
        <dbReference type="Proteomes" id="UP001213972"/>
    </source>
</evidence>
<dbReference type="EMBL" id="CP119321">
    <property type="protein sequence ID" value="WEK14268.1"/>
    <property type="molecule type" value="Genomic_DNA"/>
</dbReference>
<feature type="signal peptide" evidence="7">
    <location>
        <begin position="1"/>
        <end position="28"/>
    </location>
</feature>
<name>A0AAJ6B3T5_9MICO</name>
<protein>
    <recommendedName>
        <fullName evidence="6">Peptidyl-prolyl cis-trans isomerase</fullName>
        <ecNumber evidence="6">5.2.1.8</ecNumber>
    </recommendedName>
</protein>
<keyword evidence="7" id="KW-0732">Signal</keyword>
<dbReference type="AlphaFoldDB" id="A0AAJ6B3T5"/>
<dbReference type="PANTHER" id="PTHR43811">
    <property type="entry name" value="FKBP-TYPE PEPTIDYL-PROLYL CIS-TRANS ISOMERASE FKPA"/>
    <property type="match status" value="1"/>
</dbReference>
<evidence type="ECO:0000256" key="7">
    <source>
        <dbReference type="SAM" id="SignalP"/>
    </source>
</evidence>
<comment type="similarity">
    <text evidence="2 6">Belongs to the FKBP-type PPIase family.</text>
</comment>
<evidence type="ECO:0000256" key="3">
    <source>
        <dbReference type="ARBA" id="ARBA00023110"/>
    </source>
</evidence>
<evidence type="ECO:0000256" key="4">
    <source>
        <dbReference type="ARBA" id="ARBA00023235"/>
    </source>
</evidence>
<evidence type="ECO:0000256" key="2">
    <source>
        <dbReference type="ARBA" id="ARBA00006577"/>
    </source>
</evidence>
<dbReference type="Gene3D" id="3.10.50.40">
    <property type="match status" value="1"/>
</dbReference>
<evidence type="ECO:0000259" key="8">
    <source>
        <dbReference type="PROSITE" id="PS50059"/>
    </source>
</evidence>
<dbReference type="PANTHER" id="PTHR43811:SF23">
    <property type="entry name" value="FKBP-TYPE 22 KDA PEPTIDYL-PROLYL CIS-TRANS ISOMERASE"/>
    <property type="match status" value="1"/>
</dbReference>
<evidence type="ECO:0000256" key="1">
    <source>
        <dbReference type="ARBA" id="ARBA00000971"/>
    </source>
</evidence>
<gene>
    <name evidence="9" type="ORF">P0Y48_03380</name>
</gene>
<proteinExistence type="inferred from homology"/>